<protein>
    <submittedName>
        <fullName evidence="2">Uncharacterized protein</fullName>
    </submittedName>
</protein>
<dbReference type="OMA" id="NKDARIC"/>
<dbReference type="Proteomes" id="UP000472277">
    <property type="component" value="Chromosome 15"/>
</dbReference>
<accession>A0A673WD02</accession>
<dbReference type="Ensembl" id="ENSSTUT00000007016.1">
    <property type="protein sequence ID" value="ENSSTUP00000006602.1"/>
    <property type="gene ID" value="ENSSTUG00000003238.1"/>
</dbReference>
<sequence length="115" mass="12272">MSTGLSKKRTRTGSLSSDAKICSKANDHSTSCGMEPASRVMVALGVSELLSGVLQASLSSRAPSRAAWVGLVVDFWGLVGSWSLRPTSSILSRRLVTRATARYRDSSSGSPWNRL</sequence>
<evidence type="ECO:0000256" key="1">
    <source>
        <dbReference type="SAM" id="MobiDB-lite"/>
    </source>
</evidence>
<evidence type="ECO:0000313" key="2">
    <source>
        <dbReference type="Ensembl" id="ENSSTUP00000006602.1"/>
    </source>
</evidence>
<reference evidence="2" key="1">
    <citation type="submission" date="2025-08" db="UniProtKB">
        <authorList>
            <consortium name="Ensembl"/>
        </authorList>
    </citation>
    <scope>IDENTIFICATION</scope>
</reference>
<dbReference type="AlphaFoldDB" id="A0A673WD02"/>
<reference evidence="2" key="2">
    <citation type="submission" date="2025-09" db="UniProtKB">
        <authorList>
            <consortium name="Ensembl"/>
        </authorList>
    </citation>
    <scope>IDENTIFICATION</scope>
</reference>
<dbReference type="InParanoid" id="A0A673WD02"/>
<proteinExistence type="predicted"/>
<evidence type="ECO:0000313" key="3">
    <source>
        <dbReference type="Proteomes" id="UP000472277"/>
    </source>
</evidence>
<keyword evidence="3" id="KW-1185">Reference proteome</keyword>
<organism evidence="2 3">
    <name type="scientific">Salmo trutta</name>
    <name type="common">Brown trout</name>
    <dbReference type="NCBI Taxonomy" id="8032"/>
    <lineage>
        <taxon>Eukaryota</taxon>
        <taxon>Metazoa</taxon>
        <taxon>Chordata</taxon>
        <taxon>Craniata</taxon>
        <taxon>Vertebrata</taxon>
        <taxon>Euteleostomi</taxon>
        <taxon>Actinopterygii</taxon>
        <taxon>Neopterygii</taxon>
        <taxon>Teleostei</taxon>
        <taxon>Protacanthopterygii</taxon>
        <taxon>Salmoniformes</taxon>
        <taxon>Salmonidae</taxon>
        <taxon>Salmoninae</taxon>
        <taxon>Salmo</taxon>
    </lineage>
</organism>
<feature type="compositionally biased region" description="Basic residues" evidence="1">
    <location>
        <begin position="1"/>
        <end position="11"/>
    </location>
</feature>
<name>A0A673WD02_SALTR</name>
<feature type="region of interest" description="Disordered" evidence="1">
    <location>
        <begin position="1"/>
        <end position="32"/>
    </location>
</feature>
<dbReference type="GeneTree" id="ENSGT01050000245018"/>